<keyword evidence="1" id="KW-1133">Transmembrane helix</keyword>
<feature type="transmembrane region" description="Helical" evidence="1">
    <location>
        <begin position="217"/>
        <end position="239"/>
    </location>
</feature>
<sequence>MIRTRISTVNNEKLLEAQRRSLFWRIHFWAALIASPFALVAAFTGILYIFTPQIESALYGKMDRVVPAGAMRPLDDAVAAANAAMPEGLMLRSVVPAYNERDSVKVYFAPVGTRPGHEGHDHGPAADSISARPTVMYVNPYTAEVLGSQVEAERFGNWSRKLHSSLLQGDGWRWMIELAASWLMIMLITGIVLWWPSKKQNALPQKGTQGRPAWRQWHAFIGIALSLISLIMVATGLTWSKYAGEQIRGARDLAGQAPPQAPRNLKSAAIEGATPMNWQSAWDAARRQAPDVSMQLTAPRGAHGVWRAASFDRRQPEKKFDLVLDAYSGNSLYYAGWDRQTAFGKATAIGIPFHRGEFGWWNQAVLLMFGLGILFSLVSGWVMYFKRRQSGALGLPRLLPGAWTSASPATWVTAIILSMAMPLLGLSAGLVLITELLLHWRMRKPATA</sequence>
<evidence type="ECO:0000313" key="3">
    <source>
        <dbReference type="Proteomes" id="UP000265955"/>
    </source>
</evidence>
<keyword evidence="1" id="KW-0472">Membrane</keyword>
<comment type="caution">
    <text evidence="2">The sequence shown here is derived from an EMBL/GenBank/DDBJ whole genome shotgun (WGS) entry which is preliminary data.</text>
</comment>
<organism evidence="2 3">
    <name type="scientific">Noviherbaspirillum saxi</name>
    <dbReference type="NCBI Taxonomy" id="2320863"/>
    <lineage>
        <taxon>Bacteria</taxon>
        <taxon>Pseudomonadati</taxon>
        <taxon>Pseudomonadota</taxon>
        <taxon>Betaproteobacteria</taxon>
        <taxon>Burkholderiales</taxon>
        <taxon>Oxalobacteraceae</taxon>
        <taxon>Noviherbaspirillum</taxon>
    </lineage>
</organism>
<feature type="transmembrane region" description="Helical" evidence="1">
    <location>
        <begin position="26"/>
        <end position="50"/>
    </location>
</feature>
<feature type="transmembrane region" description="Helical" evidence="1">
    <location>
        <begin position="174"/>
        <end position="197"/>
    </location>
</feature>
<dbReference type="OrthoDB" id="9791166at2"/>
<dbReference type="EMBL" id="QYUO01000003">
    <property type="protein sequence ID" value="RJF92017.1"/>
    <property type="molecule type" value="Genomic_DNA"/>
</dbReference>
<name>A0A3A3FG07_9BURK</name>
<protein>
    <submittedName>
        <fullName evidence="2">PepSY domain-containing protein</fullName>
    </submittedName>
</protein>
<feature type="transmembrane region" description="Helical" evidence="1">
    <location>
        <begin position="411"/>
        <end position="438"/>
    </location>
</feature>
<dbReference type="Proteomes" id="UP000265955">
    <property type="component" value="Unassembled WGS sequence"/>
</dbReference>
<keyword evidence="3" id="KW-1185">Reference proteome</keyword>
<dbReference type="Pfam" id="PF03929">
    <property type="entry name" value="PepSY_TM"/>
    <property type="match status" value="1"/>
</dbReference>
<gene>
    <name evidence="2" type="ORF">D3871_25490</name>
</gene>
<dbReference type="AlphaFoldDB" id="A0A3A3FG07"/>
<keyword evidence="1" id="KW-0812">Transmembrane</keyword>
<proteinExistence type="predicted"/>
<dbReference type="PANTHER" id="PTHR34219">
    <property type="entry name" value="IRON-REGULATED INNER MEMBRANE PROTEIN-RELATED"/>
    <property type="match status" value="1"/>
</dbReference>
<feature type="transmembrane region" description="Helical" evidence="1">
    <location>
        <begin position="364"/>
        <end position="384"/>
    </location>
</feature>
<dbReference type="InterPro" id="IPR005625">
    <property type="entry name" value="PepSY-ass_TM"/>
</dbReference>
<evidence type="ECO:0000313" key="2">
    <source>
        <dbReference type="EMBL" id="RJF92017.1"/>
    </source>
</evidence>
<dbReference type="PANTHER" id="PTHR34219:SF1">
    <property type="entry name" value="PEPSY DOMAIN-CONTAINING PROTEIN"/>
    <property type="match status" value="1"/>
</dbReference>
<reference evidence="3" key="1">
    <citation type="submission" date="2018-09" db="EMBL/GenBank/DDBJ databases">
        <authorList>
            <person name="Zhu H."/>
        </authorList>
    </citation>
    <scope>NUCLEOTIDE SEQUENCE [LARGE SCALE GENOMIC DNA]</scope>
    <source>
        <strain evidence="3">K1R23-30</strain>
    </source>
</reference>
<accession>A0A3A3FG07</accession>
<evidence type="ECO:0000256" key="1">
    <source>
        <dbReference type="SAM" id="Phobius"/>
    </source>
</evidence>
<dbReference type="RefSeq" id="WP_119771903.1">
    <property type="nucleotide sequence ID" value="NZ_QYUO01000003.1"/>
</dbReference>